<comment type="caution">
    <text evidence="8">Lacks conserved residue(s) required for the propagation of feature annotation.</text>
</comment>
<keyword evidence="11" id="KW-1185">Reference proteome</keyword>
<dbReference type="PROSITE" id="PS01186">
    <property type="entry name" value="EGF_2"/>
    <property type="match status" value="4"/>
</dbReference>
<dbReference type="Pfam" id="PF14670">
    <property type="entry name" value="FXa_inhibition"/>
    <property type="match status" value="1"/>
</dbReference>
<reference evidence="10 11" key="1">
    <citation type="journal article" date="2013" name="Nature">
        <title>Insights into bilaterian evolution from three spiralian genomes.</title>
        <authorList>
            <person name="Simakov O."/>
            <person name="Marletaz F."/>
            <person name="Cho S.J."/>
            <person name="Edsinger-Gonzales E."/>
            <person name="Havlak P."/>
            <person name="Hellsten U."/>
            <person name="Kuo D.H."/>
            <person name="Larsson T."/>
            <person name="Lv J."/>
            <person name="Arendt D."/>
            <person name="Savage R."/>
            <person name="Osoegawa K."/>
            <person name="de Jong P."/>
            <person name="Grimwood J."/>
            <person name="Chapman J.A."/>
            <person name="Shapiro H."/>
            <person name="Aerts A."/>
            <person name="Otillar R.P."/>
            <person name="Terry A.Y."/>
            <person name="Boore J.L."/>
            <person name="Grigoriev I.V."/>
            <person name="Lindberg D.R."/>
            <person name="Seaver E.C."/>
            <person name="Weisblat D.A."/>
            <person name="Putnam N.H."/>
            <person name="Rokhsar D.S."/>
        </authorList>
    </citation>
    <scope>NUCLEOTIDE SEQUENCE [LARGE SCALE GENOMIC DNA]</scope>
</reference>
<dbReference type="InterPro" id="IPR001881">
    <property type="entry name" value="EGF-like_Ca-bd_dom"/>
</dbReference>
<evidence type="ECO:0000256" key="1">
    <source>
        <dbReference type="ARBA" id="ARBA00004498"/>
    </source>
</evidence>
<dbReference type="GO" id="GO:0005509">
    <property type="term" value="F:calcium ion binding"/>
    <property type="evidence" value="ECO:0007669"/>
    <property type="project" value="InterPro"/>
</dbReference>
<dbReference type="PROSITE" id="PS00010">
    <property type="entry name" value="ASX_HYDROXYL"/>
    <property type="match status" value="4"/>
</dbReference>
<dbReference type="PROSITE" id="PS50026">
    <property type="entry name" value="EGF_3"/>
    <property type="match status" value="3"/>
</dbReference>
<dbReference type="FunFam" id="2.10.25.10:FF:000119">
    <property type="entry name" value="vitamin K-dependent protein S"/>
    <property type="match status" value="1"/>
</dbReference>
<dbReference type="CTD" id="20233419"/>
<dbReference type="SUPFAM" id="SSF57184">
    <property type="entry name" value="Growth factor receptor domain"/>
    <property type="match status" value="2"/>
</dbReference>
<dbReference type="AlphaFoldDB" id="V3ZRN7"/>
<dbReference type="SMART" id="SM00181">
    <property type="entry name" value="EGF"/>
    <property type="match status" value="7"/>
</dbReference>
<evidence type="ECO:0000256" key="3">
    <source>
        <dbReference type="ARBA" id="ARBA00022530"/>
    </source>
</evidence>
<keyword evidence="5" id="KW-0732">Signal</keyword>
<dbReference type="EMBL" id="KB203660">
    <property type="protein sequence ID" value="ESO83546.1"/>
    <property type="molecule type" value="Genomic_DNA"/>
</dbReference>
<dbReference type="Pfam" id="PF12662">
    <property type="entry name" value="cEGF"/>
    <property type="match status" value="1"/>
</dbReference>
<evidence type="ECO:0000256" key="6">
    <source>
        <dbReference type="ARBA" id="ARBA00022737"/>
    </source>
</evidence>
<evidence type="ECO:0000313" key="10">
    <source>
        <dbReference type="EMBL" id="ESO83546.1"/>
    </source>
</evidence>
<dbReference type="FunFam" id="2.10.25.10:FF:000038">
    <property type="entry name" value="Fibrillin 2"/>
    <property type="match status" value="1"/>
</dbReference>
<dbReference type="InterPro" id="IPR052235">
    <property type="entry name" value="Nephronectin_domain"/>
</dbReference>
<keyword evidence="4 8" id="KW-0245">EGF-like domain</keyword>
<comment type="subcellular location">
    <subcellularLocation>
        <location evidence="1">Secreted</location>
        <location evidence="1">Extracellular space</location>
        <location evidence="1">Extracellular matrix</location>
    </subcellularLocation>
</comment>
<dbReference type="InterPro" id="IPR049883">
    <property type="entry name" value="NOTCH1_EGF-like"/>
</dbReference>
<dbReference type="InterPro" id="IPR009030">
    <property type="entry name" value="Growth_fac_rcpt_cys_sf"/>
</dbReference>
<dbReference type="PANTHER" id="PTHR24050">
    <property type="entry name" value="PA14 DOMAIN-CONTAINING PROTEIN"/>
    <property type="match status" value="1"/>
</dbReference>
<feature type="domain" description="EGF-like" evidence="9">
    <location>
        <begin position="214"/>
        <end position="250"/>
    </location>
</feature>
<proteinExistence type="inferred from homology"/>
<dbReference type="OMA" id="TYHCACH"/>
<feature type="non-terminal residue" evidence="10">
    <location>
        <position position="1"/>
    </location>
</feature>
<protein>
    <recommendedName>
        <fullName evidence="9">EGF-like domain-containing protein</fullName>
    </recommendedName>
</protein>
<evidence type="ECO:0000259" key="9">
    <source>
        <dbReference type="PROSITE" id="PS50026"/>
    </source>
</evidence>
<feature type="domain" description="EGF-like" evidence="9">
    <location>
        <begin position="90"/>
        <end position="129"/>
    </location>
</feature>
<evidence type="ECO:0000256" key="7">
    <source>
        <dbReference type="ARBA" id="ARBA00023157"/>
    </source>
</evidence>
<gene>
    <name evidence="10" type="ORF">LOTGIDRAFT_133333</name>
</gene>
<evidence type="ECO:0000256" key="2">
    <source>
        <dbReference type="ARBA" id="ARBA00006127"/>
    </source>
</evidence>
<dbReference type="PANTHER" id="PTHR24050:SF28">
    <property type="entry name" value="UROMODULIN-LIKE"/>
    <property type="match status" value="1"/>
</dbReference>
<keyword evidence="7 8" id="KW-1015">Disulfide bond</keyword>
<dbReference type="RefSeq" id="XP_009065801.1">
    <property type="nucleotide sequence ID" value="XM_009067553.1"/>
</dbReference>
<dbReference type="Pfam" id="PF07645">
    <property type="entry name" value="EGF_CA"/>
    <property type="match status" value="4"/>
</dbReference>
<evidence type="ECO:0000256" key="4">
    <source>
        <dbReference type="ARBA" id="ARBA00022536"/>
    </source>
</evidence>
<evidence type="ECO:0000313" key="11">
    <source>
        <dbReference type="Proteomes" id="UP000030746"/>
    </source>
</evidence>
<dbReference type="HOGENOM" id="CLU_004826_4_0_1"/>
<sequence>CTRYKESCHHVCTNIPGSFKCSCHNGYRMTHSGQCIGNVYNLSKALIPDFGCLDGRSNCQQICINREGFFQCKCYDGYTYNTNNNTCIRDVDECQSFHKCIQHCRNTNGSYDCSCHYGYKLLKDQRTCEDINECELNRDHCEHKCENVDGWYNCLCFSGYILRWYGETCSQDLDDCSSTPCPSNLACYNQKGPSYSCGCDSGYKWNTTLKICQDVDECSREDHGCEHTCVNQNGTYACECDVGFLKDGFSCSNIDECLVEDDNGCEHICFDTQGSYFCGCHDGYELELDIKSCKQCKNNN</sequence>
<evidence type="ECO:0000256" key="8">
    <source>
        <dbReference type="PROSITE-ProRule" id="PRU00076"/>
    </source>
</evidence>
<dbReference type="PROSITE" id="PS01187">
    <property type="entry name" value="EGF_CA"/>
    <property type="match status" value="2"/>
</dbReference>
<name>V3ZRN7_LOTGI</name>
<organism evidence="10 11">
    <name type="scientific">Lottia gigantea</name>
    <name type="common">Giant owl limpet</name>
    <dbReference type="NCBI Taxonomy" id="225164"/>
    <lineage>
        <taxon>Eukaryota</taxon>
        <taxon>Metazoa</taxon>
        <taxon>Spiralia</taxon>
        <taxon>Lophotrochozoa</taxon>
        <taxon>Mollusca</taxon>
        <taxon>Gastropoda</taxon>
        <taxon>Patellogastropoda</taxon>
        <taxon>Lottioidea</taxon>
        <taxon>Lottiidae</taxon>
        <taxon>Lottia</taxon>
    </lineage>
</organism>
<dbReference type="KEGG" id="lgi:LOTGIDRAFT_133333"/>
<dbReference type="InterPro" id="IPR000742">
    <property type="entry name" value="EGF"/>
</dbReference>
<keyword evidence="6" id="KW-0677">Repeat</keyword>
<accession>V3ZRN7</accession>
<keyword evidence="3" id="KW-0272">Extracellular matrix</keyword>
<dbReference type="InterPro" id="IPR026823">
    <property type="entry name" value="cEGF"/>
</dbReference>
<dbReference type="STRING" id="225164.V3ZRN7"/>
<feature type="domain" description="EGF-like" evidence="9">
    <location>
        <begin position="172"/>
        <end position="213"/>
    </location>
</feature>
<dbReference type="OrthoDB" id="10045365at2759"/>
<keyword evidence="3" id="KW-0964">Secreted</keyword>
<dbReference type="SUPFAM" id="SSF57196">
    <property type="entry name" value="EGF/Laminin"/>
    <property type="match status" value="1"/>
</dbReference>
<dbReference type="Gene3D" id="2.10.25.10">
    <property type="entry name" value="Laminin"/>
    <property type="match status" value="7"/>
</dbReference>
<evidence type="ECO:0000256" key="5">
    <source>
        <dbReference type="ARBA" id="ARBA00022729"/>
    </source>
</evidence>
<dbReference type="InterPro" id="IPR000152">
    <property type="entry name" value="EGF-type_Asp/Asn_hydroxyl_site"/>
</dbReference>
<dbReference type="InterPro" id="IPR018097">
    <property type="entry name" value="EGF_Ca-bd_CS"/>
</dbReference>
<dbReference type="SMART" id="SM00179">
    <property type="entry name" value="EGF_CA"/>
    <property type="match status" value="7"/>
</dbReference>
<comment type="similarity">
    <text evidence="2">Belongs to the fibulin family.</text>
</comment>
<dbReference type="Proteomes" id="UP000030746">
    <property type="component" value="Unassembled WGS sequence"/>
</dbReference>
<feature type="disulfide bond" evidence="8">
    <location>
        <begin position="94"/>
        <end position="104"/>
    </location>
</feature>
<dbReference type="GeneID" id="20233419"/>